<dbReference type="EMBL" id="KZ824544">
    <property type="protein sequence ID" value="RAK90525.1"/>
    <property type="molecule type" value="Genomic_DNA"/>
</dbReference>
<evidence type="ECO:0000313" key="2">
    <source>
        <dbReference type="Proteomes" id="UP000249748"/>
    </source>
</evidence>
<keyword evidence="2" id="KW-1185">Reference proteome</keyword>
<organism evidence="1 2">
    <name type="scientific">Aspergillus costaricaensis CBS 115574</name>
    <dbReference type="NCBI Taxonomy" id="1448317"/>
    <lineage>
        <taxon>Eukaryota</taxon>
        <taxon>Fungi</taxon>
        <taxon>Dikarya</taxon>
        <taxon>Ascomycota</taxon>
        <taxon>Pezizomycotina</taxon>
        <taxon>Eurotiomycetes</taxon>
        <taxon>Eurotiomycetidae</taxon>
        <taxon>Eurotiales</taxon>
        <taxon>Aspergillaceae</taxon>
        <taxon>Aspergillus</taxon>
        <taxon>Aspergillus subgen. Circumdati</taxon>
    </lineage>
</organism>
<proteinExistence type="predicted"/>
<protein>
    <submittedName>
        <fullName evidence="1">Uncharacterized protein</fullName>
    </submittedName>
</protein>
<accession>A0ACD1IIT4</accession>
<sequence>MANDELIHKLTWSPAALSKEPLSIAHVVFVVADKESESLSAYQTQLVNEGITTVITDDAMEIDPLITPETIVVYVPPTAKTKDELYAAATQACTGLINVAQQLYRSILSAKSETVKLFPIVAKDQGIGDLVYAPLHGLSRVSKTEIPEIFGGLFEDDRGFFPLSAVKYVQGFDVVRVCEGEARVAYLQPFMDEPSDKKGLQLHANSSYLITGGTGGIGLATATWLAQRGARNIVLVSRRGLPPSSDSKPAEANSADPISRIAKLKAVGVSVHVLADDISKPNADVTLSQAINDLGIPPIKGVIHAAGTAGYHTLTRCTPADIADNLAPKVIGSLNLDSLFPPRTLDFFVFTSSVRQLVGFQGQLAYAPSNAFLDALAAHRRRHGDNSMAILWTGWQGTGVWNQSKAAMRRLNKASTSKGIADISPDGAFAAWDHIASLKTDHAVVVRVLELDDDEPVRHPILKDVTPRKQAHQLTTMNYKDYPKHAIAVIGMACRTAAGNTENDLWQAILEGKSIVHEVDEKRFPGVVRDGKMWGSFMSDIDSFDHQFFQRSKREAAASDPHQRQQGETHDPDSHTTGCFIGMSAPDHILHLASNPHPPYTGLGMMRSFVAGRLSHYFGWTGPSHTIDTACSSAMVAIHQACRAIQVGECTRAVAGGVHLLLNMESSDALRASGFTNETGTCKAFDSRADGYCRGEGVGVVISKPLARALQDGDNIQGVLLATGNNQNINSTSITNPVLASQVALYKDVLGRAGVKPADVSYVETHGTGTRAGDPVEIQGIREVFGGKDRPSILTIAIPTSPREWRDGMRLAVVNNYGASGNNASAVVAPPPLQQSSASPTLPSASTWPVFISAASRASLLEYCNTLSRKIIEESPAPELFPHLSFALATRQNRQLRHLFCTSATSLSNIQSQLSDPEKNIVPSPQPKPVVLLFSGQNGDTVPSVGPLYESSLLFRTHLHRCEDVMQSLGLPSLFPVILQAIQGGADLILRHISMFAIQYSCGMSWVDSGVKPQALCGHSLGRAALIKELWSDDPGSMVAIEANLVGTNTTPERHLEPFYKIHPGIKLDIAFLRGMHAYHSSMADIIVDECAKLSASIQFQVTCIFWPSDVTHSRPSGGVHIPGSRRKWPHSRDGTERVATGPSSRESHLPGHQWEGPGAITGQCHGHAVEDRADKRAILAFPPTQCQRTSYRPVALPPYHFEKHRHWLDYHGLSDDRDKKTGENGPEHPAVCPHCQRDTADRPFIKQDKSHTQKAGESVFTIDMHSRRYQDLVKASVYLELAAHSVALLLNNKITSSIVVDDIHFKAPLSLDTQRSVKLTLTNKQRYTWGFEFISNKDEKSILHAIGNISLRDNSSGKAEEEQEMKDKWTRMINLLDNDPDTDALRGAMVYKVFGNMVKHAAAYRGLRHLVGKGTEGAADISIPVKELNTVARTPNDNVVYALVMNNFLEVPGAYINCLNVFGDEDDSKAYICTSLGSVGPLNKLSDGRYYRVYAQIVRQSSNEAILVVLAFDSQTMELVLSAKDIKFSGISTGTLTKLLAGADPNSTANGHTGPSQVAETPESWQPTESNPGTLSRALDVPVAEVTKGASLEELGVDSLISSEILASIHDSLQVSISVDDFAAATDVASLCELISARDDEVLLGPEHVSETDKDENSDWQKTAIEILGRSLDVPVADIQMDSQLEELGADSLIAAEIASNINDALNLTISSTDFASLTNVRSLCDLITHVSGRVPTQATAASPSGNTTSEMSNGVASNGHPTTQYEDNSQIYAKDNAELIHEVFQKFRRGFDSHAKEVKLAGFWDNVYPRQLSVVTAYILEAFERLGCPLKIFSQGETLPPLHSTLHKYQREVSRLWEILEEAGLVEMHGGTFIRGSAPHVQDKSANDLNTDLLLNYPQYTSALGLLDLLGPQLAECLTGKAEATSILYDSDKGRKLLESFYANDPGLLAANRVLGDFFSTIMKARTSDEPFRVLEIGTGLGSSARHLLSQLQSCGVPFTYTLSDSSVALLRRSKARLQDIEGLEFRQYDIGEDPPVDLLGRYHAVISNSYVHATRNLQNSLANIRKLVRPNDGCVALIEPTQRLAWYDLVWGLLDGWWQFEDDRTHALQSPWAWRSALQNAGFAHVDWSESSSRESRTVRVICGMTAEPERRCPAEATSMLLHRGTSASGKRNLFLAPDGFDISVYALNSPFMHSKPDLDKPLTIEELAAIYVGEIKRRQPEGPYLLGGYSVGGVLAFEAARQLLEDGNYVGKLFLIDTACPTFIRYFPNALVMFLDSIEQVRVRNGSEFRPNRQGRLVANDHFFLARQQMRAYQVRRLPGRKMPQVVLISAKEGADKQEGVPRPAFLPEDEKAVDWFLNDRTDNGYFGWNEVLDDIKVVRADGNHFTMMLPSMISGWGAELASMLEE</sequence>
<name>A0ACD1IIT4_9EURO</name>
<gene>
    <name evidence="1" type="ORF">BO79DRAFT_226872</name>
</gene>
<evidence type="ECO:0000313" key="1">
    <source>
        <dbReference type="EMBL" id="RAK90525.1"/>
    </source>
</evidence>
<reference evidence="1" key="1">
    <citation type="submission" date="2018-02" db="EMBL/GenBank/DDBJ databases">
        <title>The genomes of Aspergillus section Nigri reveals drivers in fungal speciation.</title>
        <authorList>
            <consortium name="DOE Joint Genome Institute"/>
            <person name="Vesth T.C."/>
            <person name="Nybo J."/>
            <person name="Theobald S."/>
            <person name="Brandl J."/>
            <person name="Frisvad J.C."/>
            <person name="Nielsen K.F."/>
            <person name="Lyhne E.K."/>
            <person name="Kogle M.E."/>
            <person name="Kuo A."/>
            <person name="Riley R."/>
            <person name="Clum A."/>
            <person name="Nolan M."/>
            <person name="Lipzen A."/>
            <person name="Salamov A."/>
            <person name="Henrissat B."/>
            <person name="Wiebenga A."/>
            <person name="De vries R.P."/>
            <person name="Grigoriev I.V."/>
            <person name="Mortensen U.H."/>
            <person name="Andersen M.R."/>
            <person name="Baker S.E."/>
        </authorList>
    </citation>
    <scope>NUCLEOTIDE SEQUENCE</scope>
    <source>
        <strain evidence="1">CBS 115574</strain>
    </source>
</reference>
<dbReference type="Proteomes" id="UP000249748">
    <property type="component" value="Unassembled WGS sequence"/>
</dbReference>